<gene>
    <name evidence="1" type="ORF">L1987_80524</name>
</gene>
<protein>
    <submittedName>
        <fullName evidence="1">Uncharacterized protein</fullName>
    </submittedName>
</protein>
<comment type="caution">
    <text evidence="1">The sequence shown here is derived from an EMBL/GenBank/DDBJ whole genome shotgun (WGS) entry which is preliminary data.</text>
</comment>
<reference evidence="2" key="1">
    <citation type="journal article" date="2022" name="Mol. Ecol. Resour.">
        <title>The genomes of chicory, endive, great burdock and yacon provide insights into Asteraceae palaeo-polyploidization history and plant inulin production.</title>
        <authorList>
            <person name="Fan W."/>
            <person name="Wang S."/>
            <person name="Wang H."/>
            <person name="Wang A."/>
            <person name="Jiang F."/>
            <person name="Liu H."/>
            <person name="Zhao H."/>
            <person name="Xu D."/>
            <person name="Zhang Y."/>
        </authorList>
    </citation>
    <scope>NUCLEOTIDE SEQUENCE [LARGE SCALE GENOMIC DNA]</scope>
    <source>
        <strain evidence="2">cv. Yunnan</strain>
    </source>
</reference>
<dbReference type="EMBL" id="CM042044">
    <property type="protein sequence ID" value="KAI3686835.1"/>
    <property type="molecule type" value="Genomic_DNA"/>
</dbReference>
<evidence type="ECO:0000313" key="2">
    <source>
        <dbReference type="Proteomes" id="UP001056120"/>
    </source>
</evidence>
<proteinExistence type="predicted"/>
<accession>A0ACB8YP42</accession>
<organism evidence="1 2">
    <name type="scientific">Smallanthus sonchifolius</name>
    <dbReference type="NCBI Taxonomy" id="185202"/>
    <lineage>
        <taxon>Eukaryota</taxon>
        <taxon>Viridiplantae</taxon>
        <taxon>Streptophyta</taxon>
        <taxon>Embryophyta</taxon>
        <taxon>Tracheophyta</taxon>
        <taxon>Spermatophyta</taxon>
        <taxon>Magnoliopsida</taxon>
        <taxon>eudicotyledons</taxon>
        <taxon>Gunneridae</taxon>
        <taxon>Pentapetalae</taxon>
        <taxon>asterids</taxon>
        <taxon>campanulids</taxon>
        <taxon>Asterales</taxon>
        <taxon>Asteraceae</taxon>
        <taxon>Asteroideae</taxon>
        <taxon>Heliantheae alliance</taxon>
        <taxon>Millerieae</taxon>
        <taxon>Smallanthus</taxon>
    </lineage>
</organism>
<keyword evidence="2" id="KW-1185">Reference proteome</keyword>
<evidence type="ECO:0000313" key="1">
    <source>
        <dbReference type="EMBL" id="KAI3686835.1"/>
    </source>
</evidence>
<reference evidence="1 2" key="2">
    <citation type="journal article" date="2022" name="Mol. Ecol. Resour.">
        <title>The genomes of chicory, endive, great burdock and yacon provide insights into Asteraceae paleo-polyploidization history and plant inulin production.</title>
        <authorList>
            <person name="Fan W."/>
            <person name="Wang S."/>
            <person name="Wang H."/>
            <person name="Wang A."/>
            <person name="Jiang F."/>
            <person name="Liu H."/>
            <person name="Zhao H."/>
            <person name="Xu D."/>
            <person name="Zhang Y."/>
        </authorList>
    </citation>
    <scope>NUCLEOTIDE SEQUENCE [LARGE SCALE GENOMIC DNA]</scope>
    <source>
        <strain evidence="2">cv. Yunnan</strain>
        <tissue evidence="1">Leaves</tissue>
    </source>
</reference>
<name>A0ACB8YP42_9ASTR</name>
<sequence length="736" mass="82276">MLTALVTRSDQIEFQNIVQAEQPDVTGCCENLGMSVIGFDIGNESCVIATERHGEIDVLFNYGLKRETPAVVSFGENQRFLGSAGANENPESTISHVKRLIGKQYKDPNVQYDLGLLPFKTSKGPRGGVLIHYLDAASIAGLTPLRLIHDCTAIALGYGVYKTNFPKSGPANVLFVDIGHCDTQVSLVTFEQGKMNILSHSFDEHLGGRDFDDILCNHFAAKFKAEYNINAYLSPHSFLRLRASCEKLKKVLSVNAQAEFTIKRLVGDTDVKGVLTRKEFEILSLELLERITVPCINVVKESGLSVDKIYAIELSGSGSHIPAISKKLTSIFWKEPRRIPKKLTSFVEKRMSVTGFDIGNESCVIAAERHGEIDALFNYGLKRETPTVYKDPNVQYDLRLLPFKTSEGLRGGVLIHTVTGIPSYFTDMQRREYLDAAFIAGLTPLRLIHDCTAIALGYGVYKTDFLKSGPANVLFVDIRHCDTQVSLATFEQGKMNILSHSFDEHLGGRDFDDILCNHFAAKFEAEYNIDAYSSPHSFLRLRASCEKLKKVLSAKAQAELTIKRLVGDTDVKGVLTRKEFEILSLELLERITVPCINDVKESGLSVDKIYAIELSGSGSHIPAISKKFTSIFWKEPRRIPKKLTSIFWKEPRGFLVTYTCQHTEALHEAQKREHMLTEQDIKAEQANEKRNTIDSFMYNTPTKVNNECSKAEQWLNDLPMALTPYSGYSLLNSLSI</sequence>
<dbReference type="Proteomes" id="UP001056120">
    <property type="component" value="Linkage Group LG27"/>
</dbReference>